<proteinExistence type="predicted"/>
<evidence type="ECO:0000313" key="1">
    <source>
        <dbReference type="EMBL" id="KAK7752243.1"/>
    </source>
</evidence>
<dbReference type="Gene3D" id="3.30.420.10">
    <property type="entry name" value="Ribonuclease H-like superfamily/Ribonuclease H"/>
    <property type="match status" value="1"/>
</dbReference>
<dbReference type="GO" id="GO:0003676">
    <property type="term" value="F:nucleic acid binding"/>
    <property type="evidence" value="ECO:0007669"/>
    <property type="project" value="InterPro"/>
</dbReference>
<name>A0AAN9V2A5_9PEZI</name>
<dbReference type="InterPro" id="IPR012337">
    <property type="entry name" value="RNaseH-like_sf"/>
</dbReference>
<dbReference type="SUPFAM" id="SSF53098">
    <property type="entry name" value="Ribonuclease H-like"/>
    <property type="match status" value="1"/>
</dbReference>
<sequence length="218" mass="25042">MAQKFSPEEYLGRALGSDESVEVPGVFTRLYNDEMHSMIIAVDGASRDRDSRSARAALGIFFGNNSPWNKSELLPPRIIDIGCPELCAVLRTLRLLQTDIVHEWCSSITTDETLNRVIIKTKSDHMVQNMTEHIFEWAERAYIRPGKPKIYQELYGRIADMILTLDREKNLKVLFWSVGREHIQDANRLANAPFNGHPLWDYRVGDEGYDESDNYSSY</sequence>
<dbReference type="InterPro" id="IPR036397">
    <property type="entry name" value="RNaseH_sf"/>
</dbReference>
<dbReference type="AlphaFoldDB" id="A0AAN9V2A5"/>
<protein>
    <submittedName>
        <fullName evidence="1">Uncharacterized protein</fullName>
    </submittedName>
</protein>
<dbReference type="Proteomes" id="UP001320420">
    <property type="component" value="Unassembled WGS sequence"/>
</dbReference>
<dbReference type="EMBL" id="JAKJXP020000040">
    <property type="protein sequence ID" value="KAK7752243.1"/>
    <property type="molecule type" value="Genomic_DNA"/>
</dbReference>
<comment type="caution">
    <text evidence="1">The sequence shown here is derived from an EMBL/GenBank/DDBJ whole genome shotgun (WGS) entry which is preliminary data.</text>
</comment>
<reference evidence="1 2" key="1">
    <citation type="submission" date="2024-02" db="EMBL/GenBank/DDBJ databases">
        <title>De novo assembly and annotation of 12 fungi associated with fruit tree decline syndrome in Ontario, Canada.</title>
        <authorList>
            <person name="Sulman M."/>
            <person name="Ellouze W."/>
            <person name="Ilyukhin E."/>
        </authorList>
    </citation>
    <scope>NUCLEOTIDE SEQUENCE [LARGE SCALE GENOMIC DNA]</scope>
    <source>
        <strain evidence="1 2">M11/M66-122</strain>
    </source>
</reference>
<organism evidence="1 2">
    <name type="scientific">Diatrype stigma</name>
    <dbReference type="NCBI Taxonomy" id="117547"/>
    <lineage>
        <taxon>Eukaryota</taxon>
        <taxon>Fungi</taxon>
        <taxon>Dikarya</taxon>
        <taxon>Ascomycota</taxon>
        <taxon>Pezizomycotina</taxon>
        <taxon>Sordariomycetes</taxon>
        <taxon>Xylariomycetidae</taxon>
        <taxon>Xylariales</taxon>
        <taxon>Diatrypaceae</taxon>
        <taxon>Diatrype</taxon>
    </lineage>
</organism>
<accession>A0AAN9V2A5</accession>
<gene>
    <name evidence="1" type="ORF">SLS62_005777</name>
</gene>
<evidence type="ECO:0000313" key="2">
    <source>
        <dbReference type="Proteomes" id="UP001320420"/>
    </source>
</evidence>
<keyword evidence="2" id="KW-1185">Reference proteome</keyword>